<evidence type="ECO:0000256" key="4">
    <source>
        <dbReference type="ARBA" id="ARBA00022729"/>
    </source>
</evidence>
<proteinExistence type="inferred from homology"/>
<keyword evidence="3" id="KW-0964">Secreted</keyword>
<comment type="caution">
    <text evidence="9">The sequence shown here is derived from an EMBL/GenBank/DDBJ whole genome shotgun (WGS) entry which is preliminary data.</text>
</comment>
<evidence type="ECO:0000259" key="8">
    <source>
        <dbReference type="SMART" id="SM00856"/>
    </source>
</evidence>
<accession>A0ABD3D1T1</accession>
<dbReference type="Proteomes" id="UP001632038">
    <property type="component" value="Unassembled WGS sequence"/>
</dbReference>
<evidence type="ECO:0000256" key="6">
    <source>
        <dbReference type="ARBA" id="ARBA00038471"/>
    </source>
</evidence>
<dbReference type="SUPFAM" id="SSF101148">
    <property type="entry name" value="Plant invertase/pectin methylesterase inhibitor"/>
    <property type="match status" value="1"/>
</dbReference>
<keyword evidence="10" id="KW-1185">Reference proteome</keyword>
<dbReference type="InterPro" id="IPR051955">
    <property type="entry name" value="PME_Inhibitor"/>
</dbReference>
<evidence type="ECO:0000256" key="5">
    <source>
        <dbReference type="ARBA" id="ARBA00023157"/>
    </source>
</evidence>
<keyword evidence="4 7" id="KW-0732">Signal</keyword>
<dbReference type="InterPro" id="IPR006501">
    <property type="entry name" value="Pectinesterase_inhib_dom"/>
</dbReference>
<feature type="domain" description="Pectinesterase inhibitor" evidence="8">
    <location>
        <begin position="34"/>
        <end position="193"/>
    </location>
</feature>
<gene>
    <name evidence="9" type="ORF">CASFOL_020505</name>
</gene>
<evidence type="ECO:0000313" key="10">
    <source>
        <dbReference type="Proteomes" id="UP001632038"/>
    </source>
</evidence>
<feature type="signal peptide" evidence="7">
    <location>
        <begin position="1"/>
        <end position="20"/>
    </location>
</feature>
<comment type="subcellular location">
    <subcellularLocation>
        <location evidence="1">Secreted</location>
        <location evidence="1">Extracellular space</location>
        <location evidence="1">Apoplast</location>
    </subcellularLocation>
</comment>
<dbReference type="EMBL" id="JAVIJP010000027">
    <property type="protein sequence ID" value="KAL3635958.1"/>
    <property type="molecule type" value="Genomic_DNA"/>
</dbReference>
<keyword evidence="2" id="KW-0052">Apoplast</keyword>
<dbReference type="Gene3D" id="1.20.140.40">
    <property type="entry name" value="Invertase/pectin methylesterase inhibitor family protein"/>
    <property type="match status" value="1"/>
</dbReference>
<evidence type="ECO:0000313" key="9">
    <source>
        <dbReference type="EMBL" id="KAL3635958.1"/>
    </source>
</evidence>
<dbReference type="GO" id="GO:0048046">
    <property type="term" value="C:apoplast"/>
    <property type="evidence" value="ECO:0007669"/>
    <property type="project" value="UniProtKB-SubCell"/>
</dbReference>
<keyword evidence="5" id="KW-1015">Disulfide bond</keyword>
<dbReference type="PANTHER" id="PTHR31080">
    <property type="entry name" value="PECTINESTERASE INHIBITOR-LIKE"/>
    <property type="match status" value="1"/>
</dbReference>
<evidence type="ECO:0000256" key="2">
    <source>
        <dbReference type="ARBA" id="ARBA00022523"/>
    </source>
</evidence>
<evidence type="ECO:0000256" key="7">
    <source>
        <dbReference type="SAM" id="SignalP"/>
    </source>
</evidence>
<protein>
    <recommendedName>
        <fullName evidence="8">Pectinesterase inhibitor domain-containing protein</fullName>
    </recommendedName>
</protein>
<evidence type="ECO:0000256" key="3">
    <source>
        <dbReference type="ARBA" id="ARBA00022525"/>
    </source>
</evidence>
<evidence type="ECO:0000256" key="1">
    <source>
        <dbReference type="ARBA" id="ARBA00004271"/>
    </source>
</evidence>
<dbReference type="PANTHER" id="PTHR31080:SF64">
    <property type="entry name" value="PLANT INVERTASE_PECTIN METHYLESTERASE INHIBITOR SUPERFAMILY PROTEIN"/>
    <property type="match status" value="1"/>
</dbReference>
<organism evidence="9 10">
    <name type="scientific">Castilleja foliolosa</name>
    <dbReference type="NCBI Taxonomy" id="1961234"/>
    <lineage>
        <taxon>Eukaryota</taxon>
        <taxon>Viridiplantae</taxon>
        <taxon>Streptophyta</taxon>
        <taxon>Embryophyta</taxon>
        <taxon>Tracheophyta</taxon>
        <taxon>Spermatophyta</taxon>
        <taxon>Magnoliopsida</taxon>
        <taxon>eudicotyledons</taxon>
        <taxon>Gunneridae</taxon>
        <taxon>Pentapetalae</taxon>
        <taxon>asterids</taxon>
        <taxon>lamiids</taxon>
        <taxon>Lamiales</taxon>
        <taxon>Orobanchaceae</taxon>
        <taxon>Pedicularideae</taxon>
        <taxon>Castillejinae</taxon>
        <taxon>Castilleja</taxon>
    </lineage>
</organism>
<name>A0ABD3D1T1_9LAMI</name>
<sequence>MTTLHSLFLIILFLPAYSAAYTAAPAPSTTTNAAADEFIRASCETTLYPELCYHSLSIYAAAVQHDPARLAVVAVSVSLSSAASMAAYLAGLSRSAEYATDPRAAAALHDCFSMFDDAVDQIRGSLKQMRRLTGTGEELRFQISNVQTWMSAALTNEDTCVDGLEEVADGPMKADVSDRTVNVKEVTSNALALVNSLNL</sequence>
<dbReference type="CDD" id="cd15798">
    <property type="entry name" value="PMEI-like_3"/>
    <property type="match status" value="1"/>
</dbReference>
<feature type="chain" id="PRO_5044790969" description="Pectinesterase inhibitor domain-containing protein" evidence="7">
    <location>
        <begin position="21"/>
        <end position="199"/>
    </location>
</feature>
<comment type="similarity">
    <text evidence="6">Belongs to the PMEI family.</text>
</comment>
<dbReference type="Pfam" id="PF04043">
    <property type="entry name" value="PMEI"/>
    <property type="match status" value="1"/>
</dbReference>
<dbReference type="NCBIfam" id="TIGR01614">
    <property type="entry name" value="PME_inhib"/>
    <property type="match status" value="1"/>
</dbReference>
<dbReference type="SMART" id="SM00856">
    <property type="entry name" value="PMEI"/>
    <property type="match status" value="1"/>
</dbReference>
<dbReference type="InterPro" id="IPR035513">
    <property type="entry name" value="Invertase/methylesterase_inhib"/>
</dbReference>
<reference evidence="10" key="1">
    <citation type="journal article" date="2024" name="IScience">
        <title>Strigolactones Initiate the Formation of Haustorium-like Structures in Castilleja.</title>
        <authorList>
            <person name="Buerger M."/>
            <person name="Peterson D."/>
            <person name="Chory J."/>
        </authorList>
    </citation>
    <scope>NUCLEOTIDE SEQUENCE [LARGE SCALE GENOMIC DNA]</scope>
</reference>
<dbReference type="AlphaFoldDB" id="A0ABD3D1T1"/>
<dbReference type="FunFam" id="1.20.140.40:FF:000006">
    <property type="entry name" value="Pectinesterase inhibitor 3"/>
    <property type="match status" value="1"/>
</dbReference>